<proteinExistence type="predicted"/>
<evidence type="ECO:0000313" key="2">
    <source>
        <dbReference type="Proteomes" id="UP001341281"/>
    </source>
</evidence>
<dbReference type="PANTHER" id="PTHR47150:SF6">
    <property type="entry name" value="OS01G0872900 PROTEIN"/>
    <property type="match status" value="1"/>
</dbReference>
<reference evidence="1 2" key="1">
    <citation type="submission" date="2024-02" db="EMBL/GenBank/DDBJ databases">
        <title>High-quality chromosome-scale genome assembly of Pensacola bahiagrass (Paspalum notatum Flugge var. saurae).</title>
        <authorList>
            <person name="Vega J.M."/>
            <person name="Podio M."/>
            <person name="Orjuela J."/>
            <person name="Siena L.A."/>
            <person name="Pessino S.C."/>
            <person name="Combes M.C."/>
            <person name="Mariac C."/>
            <person name="Albertini E."/>
            <person name="Pupilli F."/>
            <person name="Ortiz J.P.A."/>
            <person name="Leblanc O."/>
        </authorList>
    </citation>
    <scope>NUCLEOTIDE SEQUENCE [LARGE SCALE GENOMIC DNA]</scope>
    <source>
        <strain evidence="1">R1</strain>
        <tissue evidence="1">Leaf</tissue>
    </source>
</reference>
<evidence type="ECO:0000313" key="1">
    <source>
        <dbReference type="EMBL" id="WVZ48987.1"/>
    </source>
</evidence>
<dbReference type="Pfam" id="PF04827">
    <property type="entry name" value="Plant_tran"/>
    <property type="match status" value="2"/>
</dbReference>
<organism evidence="1 2">
    <name type="scientific">Paspalum notatum var. saurae</name>
    <dbReference type="NCBI Taxonomy" id="547442"/>
    <lineage>
        <taxon>Eukaryota</taxon>
        <taxon>Viridiplantae</taxon>
        <taxon>Streptophyta</taxon>
        <taxon>Embryophyta</taxon>
        <taxon>Tracheophyta</taxon>
        <taxon>Spermatophyta</taxon>
        <taxon>Magnoliopsida</taxon>
        <taxon>Liliopsida</taxon>
        <taxon>Poales</taxon>
        <taxon>Poaceae</taxon>
        <taxon>PACMAD clade</taxon>
        <taxon>Panicoideae</taxon>
        <taxon>Andropogonodae</taxon>
        <taxon>Paspaleae</taxon>
        <taxon>Paspalinae</taxon>
        <taxon>Paspalum</taxon>
    </lineage>
</organism>
<gene>
    <name evidence="1" type="ORF">U9M48_000372</name>
</gene>
<dbReference type="EMBL" id="CP144745">
    <property type="protein sequence ID" value="WVZ48987.1"/>
    <property type="molecule type" value="Genomic_DNA"/>
</dbReference>
<dbReference type="PANTHER" id="PTHR47150">
    <property type="entry name" value="OS12G0169200 PROTEIN"/>
    <property type="match status" value="1"/>
</dbReference>
<accession>A0AAQ3PF64</accession>
<evidence type="ECO:0008006" key="3">
    <source>
        <dbReference type="Google" id="ProtNLM"/>
    </source>
</evidence>
<sequence length="346" mass="40263">MGRAPNKRNASEGAIRLDNNYFREGCVYSDRTFRRRFRMRKPLFYKLEQALLEYNPKYWEQGYDATNKPGHSTKQKMTAALHMLCYGKSADSLDAELAMSETAILDALRHFTHDIVHIFREEYMRRPNTTDLKRLLQKAEERGFPGMLGSLDCMHWVWEACPSGWAGQYSGHEKKPTLILEAVAGYGTISSVNGNTYNMGYYLGDGIYPEWATIVKGLNLPRGDKQKFFTQKVAQYRKDVECAFGILQKKFAIVKGPSRNWNEEEMKFIMETCVILHNMTIEEERGHEDTLDYDYHTASTVINLPTLDPTVHSVMEQRRWIQDKPAHHQLRNDLMDHLYAKFVRRV</sequence>
<keyword evidence="2" id="KW-1185">Reference proteome</keyword>
<dbReference type="AlphaFoldDB" id="A0AAQ3PF64"/>
<dbReference type="InterPro" id="IPR006912">
    <property type="entry name" value="Harbinger_derived_prot"/>
</dbReference>
<name>A0AAQ3PF64_PASNO</name>
<dbReference type="Proteomes" id="UP001341281">
    <property type="component" value="Chromosome 01"/>
</dbReference>
<protein>
    <recommendedName>
        <fullName evidence="3">Nuclease HARBI1</fullName>
    </recommendedName>
</protein>